<dbReference type="PANTHER" id="PTHR33434:SF2">
    <property type="entry name" value="FATTY ACID-BINDING PROTEIN TM_1468"/>
    <property type="match status" value="1"/>
</dbReference>
<dbReference type="InterPro" id="IPR003797">
    <property type="entry name" value="DegV"/>
</dbReference>
<proteinExistence type="predicted"/>
<dbReference type="AlphaFoldDB" id="A0A1V4I7L3"/>
<dbReference type="InterPro" id="IPR043168">
    <property type="entry name" value="DegV_C"/>
</dbReference>
<dbReference type="EMBL" id="MZGW01000003">
    <property type="protein sequence ID" value="OPJ55860.1"/>
    <property type="molecule type" value="Genomic_DNA"/>
</dbReference>
<name>A0A1V4I7L3_9FIRM</name>
<dbReference type="SUPFAM" id="SSF82549">
    <property type="entry name" value="DAK1/DegV-like"/>
    <property type="match status" value="1"/>
</dbReference>
<comment type="caution">
    <text evidence="2">The sequence shown here is derived from an EMBL/GenBank/DDBJ whole genome shotgun (WGS) entry which is preliminary data.</text>
</comment>
<gene>
    <name evidence="2" type="ORF">CLOTH_10380</name>
</gene>
<dbReference type="Gene3D" id="3.40.50.10170">
    <property type="match status" value="1"/>
</dbReference>
<dbReference type="GO" id="GO:0008289">
    <property type="term" value="F:lipid binding"/>
    <property type="evidence" value="ECO:0007669"/>
    <property type="project" value="UniProtKB-KW"/>
</dbReference>
<sequence>MPIKVIVDSTSYIPKQLIEKYDITVIPLSIVFEDEVIKETDITNEEFYEKLNKQKEIPTSSQPTVQEIYNVFEKVIKDGYDIVGVFISSLKSGTYNTACMVKDMILENYPDANIQLIDSKSTAMQLGYAAICAAKEAKSKRTIGEVVEKVNENIRRSRFLFIPDTLEYLRKGGRIGTAKALLGSILQLKPILTVKDGKTDVITKVRSKNKAVKAMIDIFMEDVKEYGLGEAIIHHINCEEEARQFAQVVEGLVKQPIDICSIGPVVGVHVGPGALGIVYYTKEERK</sequence>
<protein>
    <submittedName>
        <fullName evidence="2">DegV domain-containing protein</fullName>
    </submittedName>
</protein>
<dbReference type="Proteomes" id="UP000190140">
    <property type="component" value="Unassembled WGS sequence"/>
</dbReference>
<reference evidence="2 3" key="1">
    <citation type="submission" date="2017-03" db="EMBL/GenBank/DDBJ databases">
        <title>Genome sequence of Clostridium thermoalcaliphilum DSM 7309.</title>
        <authorList>
            <person name="Poehlein A."/>
            <person name="Daniel R."/>
        </authorList>
    </citation>
    <scope>NUCLEOTIDE SEQUENCE [LARGE SCALE GENOMIC DNA]</scope>
    <source>
        <strain evidence="2 3">DSM 7309</strain>
    </source>
</reference>
<evidence type="ECO:0000313" key="2">
    <source>
        <dbReference type="EMBL" id="OPJ55860.1"/>
    </source>
</evidence>
<dbReference type="InterPro" id="IPR050270">
    <property type="entry name" value="DegV_domain_contain"/>
</dbReference>
<dbReference type="PANTHER" id="PTHR33434">
    <property type="entry name" value="DEGV DOMAIN-CONTAINING PROTEIN DR_1986-RELATED"/>
    <property type="match status" value="1"/>
</dbReference>
<dbReference type="RefSeq" id="WP_079411861.1">
    <property type="nucleotide sequence ID" value="NZ_MZGW01000003.1"/>
</dbReference>
<dbReference type="PROSITE" id="PS51482">
    <property type="entry name" value="DEGV"/>
    <property type="match status" value="1"/>
</dbReference>
<dbReference type="Gene3D" id="3.30.1180.10">
    <property type="match status" value="1"/>
</dbReference>
<keyword evidence="3" id="KW-1185">Reference proteome</keyword>
<dbReference type="Pfam" id="PF02645">
    <property type="entry name" value="DegV"/>
    <property type="match status" value="1"/>
</dbReference>
<keyword evidence="1" id="KW-0446">Lipid-binding</keyword>
<dbReference type="STRING" id="29349.CLOTH_10380"/>
<evidence type="ECO:0000313" key="3">
    <source>
        <dbReference type="Proteomes" id="UP000190140"/>
    </source>
</evidence>
<dbReference type="OrthoDB" id="9780216at2"/>
<evidence type="ECO:0000256" key="1">
    <source>
        <dbReference type="ARBA" id="ARBA00023121"/>
    </source>
</evidence>
<accession>A0A1V4I7L3</accession>
<organism evidence="2 3">
    <name type="scientific">Alkalithermobacter paradoxus</name>
    <dbReference type="NCBI Taxonomy" id="29349"/>
    <lineage>
        <taxon>Bacteria</taxon>
        <taxon>Bacillati</taxon>
        <taxon>Bacillota</taxon>
        <taxon>Clostridia</taxon>
        <taxon>Peptostreptococcales</taxon>
        <taxon>Tepidibacteraceae</taxon>
        <taxon>Alkalithermobacter</taxon>
    </lineage>
</organism>
<dbReference type="NCBIfam" id="TIGR00762">
    <property type="entry name" value="DegV"/>
    <property type="match status" value="1"/>
</dbReference>